<reference evidence="2" key="1">
    <citation type="submission" date="2018-05" db="EMBL/GenBank/DDBJ databases">
        <authorList>
            <person name="Lanie J.A."/>
            <person name="Ng W.-L."/>
            <person name="Kazmierczak K.M."/>
            <person name="Andrzejewski T.M."/>
            <person name="Davidsen T.M."/>
            <person name="Wayne K.J."/>
            <person name="Tettelin H."/>
            <person name="Glass J.I."/>
            <person name="Rusch D."/>
            <person name="Podicherti R."/>
            <person name="Tsui H.-C.T."/>
            <person name="Winkler M.E."/>
        </authorList>
    </citation>
    <scope>NUCLEOTIDE SEQUENCE</scope>
</reference>
<name>A0A382D556_9ZZZZ</name>
<feature type="non-terminal residue" evidence="2">
    <location>
        <position position="51"/>
    </location>
</feature>
<evidence type="ECO:0000256" key="1">
    <source>
        <dbReference type="SAM" id="MobiDB-lite"/>
    </source>
</evidence>
<feature type="region of interest" description="Disordered" evidence="1">
    <location>
        <begin position="1"/>
        <end position="30"/>
    </location>
</feature>
<sequence length="51" mass="5770">VRRPRRHWTATSPCVPTSKPVTTTAASSSPTLHWRIPSLKDWSRRAGNLMN</sequence>
<gene>
    <name evidence="2" type="ORF">METZ01_LOCUS185705</name>
</gene>
<organism evidence="2">
    <name type="scientific">marine metagenome</name>
    <dbReference type="NCBI Taxonomy" id="408172"/>
    <lineage>
        <taxon>unclassified sequences</taxon>
        <taxon>metagenomes</taxon>
        <taxon>ecological metagenomes</taxon>
    </lineage>
</organism>
<protein>
    <submittedName>
        <fullName evidence="2">Uncharacterized protein</fullName>
    </submittedName>
</protein>
<feature type="compositionally biased region" description="Low complexity" evidence="1">
    <location>
        <begin position="15"/>
        <end position="30"/>
    </location>
</feature>
<feature type="non-terminal residue" evidence="2">
    <location>
        <position position="1"/>
    </location>
</feature>
<accession>A0A382D556</accession>
<evidence type="ECO:0000313" key="2">
    <source>
        <dbReference type="EMBL" id="SVB32851.1"/>
    </source>
</evidence>
<proteinExistence type="predicted"/>
<dbReference type="AlphaFoldDB" id="A0A382D556"/>
<dbReference type="EMBL" id="UINC01037409">
    <property type="protein sequence ID" value="SVB32851.1"/>
    <property type="molecule type" value="Genomic_DNA"/>
</dbReference>